<dbReference type="Proteomes" id="UP000032515">
    <property type="component" value="Unassembled WGS sequence"/>
</dbReference>
<dbReference type="EMBL" id="JXXE01000201">
    <property type="protein sequence ID" value="KIZ44038.1"/>
    <property type="molecule type" value="Genomic_DNA"/>
</dbReference>
<evidence type="ECO:0000313" key="1">
    <source>
        <dbReference type="EMBL" id="KIZ44038.1"/>
    </source>
</evidence>
<gene>
    <name evidence="1" type="ORF">OO17_10330</name>
</gene>
<evidence type="ECO:0000313" key="2">
    <source>
        <dbReference type="Proteomes" id="UP000032515"/>
    </source>
</evidence>
<accession>A0A0D7ETB6</accession>
<proteinExistence type="predicted"/>
<protein>
    <submittedName>
        <fullName evidence="1">Uncharacterized protein</fullName>
    </submittedName>
</protein>
<dbReference type="AlphaFoldDB" id="A0A0D7ETB6"/>
<reference evidence="1 2" key="1">
    <citation type="submission" date="2014-11" db="EMBL/GenBank/DDBJ databases">
        <title>Genomics and ecophysiology of heterotrophic nitrogen fixing bacteria isolated from estuarine surface water.</title>
        <authorList>
            <person name="Bentzon-Tilia M."/>
            <person name="Severin I."/>
            <person name="Hansen L.H."/>
            <person name="Riemann L."/>
        </authorList>
    </citation>
    <scope>NUCLEOTIDE SEQUENCE [LARGE SCALE GENOMIC DNA]</scope>
    <source>
        <strain evidence="1 2">BAL398</strain>
    </source>
</reference>
<organism evidence="1 2">
    <name type="scientific">Rhodopseudomonas palustris</name>
    <dbReference type="NCBI Taxonomy" id="1076"/>
    <lineage>
        <taxon>Bacteria</taxon>
        <taxon>Pseudomonadati</taxon>
        <taxon>Pseudomonadota</taxon>
        <taxon>Alphaproteobacteria</taxon>
        <taxon>Hyphomicrobiales</taxon>
        <taxon>Nitrobacteraceae</taxon>
        <taxon>Rhodopseudomonas</taxon>
    </lineage>
</organism>
<dbReference type="RefSeq" id="WP_044409687.1">
    <property type="nucleotide sequence ID" value="NZ_JXXE01000201.1"/>
</dbReference>
<sequence>MDLSFAERDSADASFLAKELELLLQRNGIPQNAMALKRSSPENMDLGSILSVNLDAVAHALGGLGYIACFANCIYEIVTKHNSTIVIVTEHGTSKFPASKIDPEIIANALQVSLAKPRDDVAGPERS</sequence>
<dbReference type="PATRIC" id="fig|1076.23.peg.1462"/>
<comment type="caution">
    <text evidence="1">The sequence shown here is derived from an EMBL/GenBank/DDBJ whole genome shotgun (WGS) entry which is preliminary data.</text>
</comment>
<name>A0A0D7ETB6_RHOPL</name>